<gene>
    <name evidence="2" type="ORF">BTO23_20495</name>
    <name evidence="1" type="ORF">GCM10007855_37200</name>
</gene>
<comment type="caution">
    <text evidence="2">The sequence shown here is derived from an EMBL/GenBank/DDBJ whole genome shotgun (WGS) entry which is preliminary data.</text>
</comment>
<dbReference type="EMBL" id="BSOU01000014">
    <property type="protein sequence ID" value="GLR76845.1"/>
    <property type="molecule type" value="Genomic_DNA"/>
</dbReference>
<evidence type="ECO:0000313" key="3">
    <source>
        <dbReference type="Proteomes" id="UP000239273"/>
    </source>
</evidence>
<sequence>MSKLKYHQAFTELTTLALLHLYSYIDRVSQFVPMKKRNERLNKFLKNQMALPCNAIIKKDLKVIIAQGRKGKSLEQKLGELHKVNCEYGEKFTDADHLFILLTYLYEAHGFESTLDDPSIERKAGVIYSNEETISRCFNDENVLIEPLPNFIIMDEPGRLVDIINGHGGMFIAEHVSTAPDDNCATLLLHKISETKKR</sequence>
<reference evidence="1" key="4">
    <citation type="submission" date="2023-01" db="EMBL/GenBank/DDBJ databases">
        <title>Draft genome sequence of Aliivibrio sifiae strain NBRC 105001.</title>
        <authorList>
            <person name="Sun Q."/>
            <person name="Mori K."/>
        </authorList>
    </citation>
    <scope>NUCLEOTIDE SEQUENCE</scope>
    <source>
        <strain evidence="1">NBRC 105001</strain>
    </source>
</reference>
<dbReference type="Proteomes" id="UP001156660">
    <property type="component" value="Unassembled WGS sequence"/>
</dbReference>
<dbReference type="InterPro" id="IPR021316">
    <property type="entry name" value="DUF2913"/>
</dbReference>
<accession>A0A2S7X127</accession>
<reference evidence="2 3" key="2">
    <citation type="submission" date="2016-12" db="EMBL/GenBank/DDBJ databases">
        <title>Diversity of luminous bacteria.</title>
        <authorList>
            <person name="Yoshizawa S."/>
            <person name="Kogure K."/>
        </authorList>
    </citation>
    <scope>NUCLEOTIDE SEQUENCE [LARGE SCALE GENOMIC DNA]</scope>
    <source>
        <strain evidence="2 3">NBRC 105001</strain>
    </source>
</reference>
<organism evidence="2 3">
    <name type="scientific">Aliivibrio sifiae</name>
    <dbReference type="NCBI Taxonomy" id="566293"/>
    <lineage>
        <taxon>Bacteria</taxon>
        <taxon>Pseudomonadati</taxon>
        <taxon>Pseudomonadota</taxon>
        <taxon>Gammaproteobacteria</taxon>
        <taxon>Vibrionales</taxon>
        <taxon>Vibrionaceae</taxon>
        <taxon>Aliivibrio</taxon>
    </lineage>
</organism>
<evidence type="ECO:0000313" key="4">
    <source>
        <dbReference type="Proteomes" id="UP001156660"/>
    </source>
</evidence>
<dbReference type="AlphaFoldDB" id="A0A2S7X127"/>
<reference evidence="4" key="3">
    <citation type="journal article" date="2019" name="Int. J. Syst. Evol. Microbiol.">
        <title>The Global Catalogue of Microorganisms (GCM) 10K type strain sequencing project: providing services to taxonomists for standard genome sequencing and annotation.</title>
        <authorList>
            <consortium name="The Broad Institute Genomics Platform"/>
            <consortium name="The Broad Institute Genome Sequencing Center for Infectious Disease"/>
            <person name="Wu L."/>
            <person name="Ma J."/>
        </authorList>
    </citation>
    <scope>NUCLEOTIDE SEQUENCE [LARGE SCALE GENOMIC DNA]</scope>
    <source>
        <strain evidence="4">NBRC 105001</strain>
    </source>
</reference>
<dbReference type="Pfam" id="PF11140">
    <property type="entry name" value="DUF2913"/>
    <property type="match status" value="1"/>
</dbReference>
<protein>
    <submittedName>
        <fullName evidence="2">DUF2913 domain-containing protein</fullName>
    </submittedName>
</protein>
<keyword evidence="4" id="KW-1185">Reference proteome</keyword>
<dbReference type="RefSeq" id="WP_105064448.1">
    <property type="nucleotide sequence ID" value="NZ_BSOU01000014.1"/>
</dbReference>
<evidence type="ECO:0000313" key="2">
    <source>
        <dbReference type="EMBL" id="PQJ83524.1"/>
    </source>
</evidence>
<name>A0A2S7X127_9GAMM</name>
<dbReference type="Proteomes" id="UP000239273">
    <property type="component" value="Unassembled WGS sequence"/>
</dbReference>
<reference evidence="1" key="1">
    <citation type="journal article" date="2014" name="Int. J. Syst. Evol. Microbiol.">
        <title>Complete genome of a new Firmicutes species belonging to the dominant human colonic microbiota ('Ruminococcus bicirculans') reveals two chromosomes and a selective capacity to utilize plant glucans.</title>
        <authorList>
            <consortium name="NISC Comparative Sequencing Program"/>
            <person name="Wegmann U."/>
            <person name="Louis P."/>
            <person name="Goesmann A."/>
            <person name="Henrissat B."/>
            <person name="Duncan S.H."/>
            <person name="Flint H.J."/>
        </authorList>
    </citation>
    <scope>NUCLEOTIDE SEQUENCE</scope>
    <source>
        <strain evidence="1">NBRC 105001</strain>
    </source>
</reference>
<dbReference type="EMBL" id="MSCP01000005">
    <property type="protein sequence ID" value="PQJ83524.1"/>
    <property type="molecule type" value="Genomic_DNA"/>
</dbReference>
<evidence type="ECO:0000313" key="1">
    <source>
        <dbReference type="EMBL" id="GLR76845.1"/>
    </source>
</evidence>
<proteinExistence type="predicted"/>